<organism evidence="1 2">
    <name type="scientific">Halanaerobium saccharolyticum</name>
    <dbReference type="NCBI Taxonomy" id="43595"/>
    <lineage>
        <taxon>Bacteria</taxon>
        <taxon>Bacillati</taxon>
        <taxon>Bacillota</taxon>
        <taxon>Clostridia</taxon>
        <taxon>Halanaerobiales</taxon>
        <taxon>Halanaerobiaceae</taxon>
        <taxon>Halanaerobium</taxon>
    </lineage>
</organism>
<dbReference type="RefSeq" id="WP_111570706.1">
    <property type="nucleotide sequence ID" value="NZ_QLME01000001.1"/>
</dbReference>
<gene>
    <name evidence="1" type="ORF">C8C77_105102</name>
</gene>
<reference evidence="1 2" key="1">
    <citation type="submission" date="2019-03" db="EMBL/GenBank/DDBJ databases">
        <title>Subsurface microbial communities from deep shales in Ohio and West Virginia, USA.</title>
        <authorList>
            <person name="Wrighton K."/>
        </authorList>
    </citation>
    <scope>NUCLEOTIDE SEQUENCE [LARGE SCALE GENOMIC DNA]</scope>
    <source>
        <strain evidence="1 2">MSL9.2</strain>
    </source>
</reference>
<protein>
    <submittedName>
        <fullName evidence="1">Uncharacterized protein</fullName>
    </submittedName>
</protein>
<dbReference type="OrthoDB" id="2112542at2"/>
<dbReference type="AlphaFoldDB" id="A0A4R7Z735"/>
<name>A0A4R7Z735_9FIRM</name>
<comment type="caution">
    <text evidence="1">The sequence shown here is derived from an EMBL/GenBank/DDBJ whole genome shotgun (WGS) entry which is preliminary data.</text>
</comment>
<evidence type="ECO:0000313" key="2">
    <source>
        <dbReference type="Proteomes" id="UP000294697"/>
    </source>
</evidence>
<accession>A0A4R7Z735</accession>
<dbReference type="EMBL" id="SODA01000005">
    <property type="protein sequence ID" value="TDW06466.1"/>
    <property type="molecule type" value="Genomic_DNA"/>
</dbReference>
<sequence length="111" mass="13576">MRKEKYSEEELYQLLWQKAEEIEKVPGAREINSDPFLPDYEVFTDCFGNFRKSKRLQKLVEKFTDLRRKNRCFCIDCPQDENRCKKDVRICKTKFTNNELRLYFIIFDQIC</sequence>
<evidence type="ECO:0000313" key="1">
    <source>
        <dbReference type="EMBL" id="TDW06466.1"/>
    </source>
</evidence>
<proteinExistence type="predicted"/>
<dbReference type="Proteomes" id="UP000294697">
    <property type="component" value="Unassembled WGS sequence"/>
</dbReference>